<dbReference type="EMBL" id="JAAZSR010000030">
    <property type="protein sequence ID" value="NKX49670.1"/>
    <property type="molecule type" value="Genomic_DNA"/>
</dbReference>
<comment type="caution">
    <text evidence="2">The sequence shown here is derived from an EMBL/GenBank/DDBJ whole genome shotgun (WGS) entry which is preliminary data.</text>
</comment>
<keyword evidence="3" id="KW-1185">Reference proteome</keyword>
<proteinExistence type="predicted"/>
<accession>A0ABX1JNJ1</accession>
<dbReference type="PANTHER" id="PTHR32494">
    <property type="entry name" value="ALLANTOATE DEIMINASE-RELATED"/>
    <property type="match status" value="1"/>
</dbReference>
<keyword evidence="1" id="KW-0378">Hydrolase</keyword>
<dbReference type="InterPro" id="IPR010158">
    <property type="entry name" value="Amidase_Cbmase"/>
</dbReference>
<sequence>GCTVQLVEESLSPTVHFDPGLRGRLGALLPGAPVLVTGAGHDAGVLAAKLPAAMVFVRNPSGVSHSPEEYVEDSDAEAGAAALADVLEGLLAG</sequence>
<dbReference type="SUPFAM" id="SSF53187">
    <property type="entry name" value="Zn-dependent exopeptidases"/>
    <property type="match status" value="1"/>
</dbReference>
<protein>
    <submittedName>
        <fullName evidence="2">M20/M25/M40 family metallo-hydrolase</fullName>
    </submittedName>
</protein>
<evidence type="ECO:0000313" key="3">
    <source>
        <dbReference type="Proteomes" id="UP000523795"/>
    </source>
</evidence>
<dbReference type="Pfam" id="PF01546">
    <property type="entry name" value="Peptidase_M20"/>
    <property type="match status" value="1"/>
</dbReference>
<name>A0ABX1JNJ1_9MICC</name>
<evidence type="ECO:0000313" key="2">
    <source>
        <dbReference type="EMBL" id="NKX49670.1"/>
    </source>
</evidence>
<dbReference type="PANTHER" id="PTHR32494:SF5">
    <property type="entry name" value="ALLANTOATE AMIDOHYDROLASE"/>
    <property type="match status" value="1"/>
</dbReference>
<reference evidence="2 3" key="1">
    <citation type="submission" date="2020-04" db="EMBL/GenBank/DDBJ databases">
        <authorList>
            <person name="Liu S."/>
        </authorList>
    </citation>
    <scope>NUCLEOTIDE SEQUENCE [LARGE SCALE GENOMIC DNA]</scope>
    <source>
        <strain evidence="2 3">CGMCC 1.15091</strain>
    </source>
</reference>
<feature type="non-terminal residue" evidence="2">
    <location>
        <position position="1"/>
    </location>
</feature>
<organism evidence="2 3">
    <name type="scientific">Arthrobacter deserti</name>
    <dbReference type="NCBI Taxonomy" id="1742687"/>
    <lineage>
        <taxon>Bacteria</taxon>
        <taxon>Bacillati</taxon>
        <taxon>Actinomycetota</taxon>
        <taxon>Actinomycetes</taxon>
        <taxon>Micrococcales</taxon>
        <taxon>Micrococcaceae</taxon>
        <taxon>Arthrobacter</taxon>
    </lineage>
</organism>
<dbReference type="Proteomes" id="UP000523795">
    <property type="component" value="Unassembled WGS sequence"/>
</dbReference>
<dbReference type="InterPro" id="IPR002933">
    <property type="entry name" value="Peptidase_M20"/>
</dbReference>
<evidence type="ECO:0000256" key="1">
    <source>
        <dbReference type="ARBA" id="ARBA00022801"/>
    </source>
</evidence>
<gene>
    <name evidence="2" type="ORF">HER39_03565</name>
</gene>
<dbReference type="Gene3D" id="3.40.630.10">
    <property type="entry name" value="Zn peptidases"/>
    <property type="match status" value="1"/>
</dbReference>